<dbReference type="RefSeq" id="WP_135520089.1">
    <property type="nucleotide sequence ID" value="NZ_PVSN01000053.1"/>
</dbReference>
<reference evidence="4 5" key="1">
    <citation type="submission" date="2018-03" db="EMBL/GenBank/DDBJ databases">
        <title>Genome sequencing of Weissella confusa isolates.</title>
        <authorList>
            <person name="Kajala I."/>
            <person name="Baruah R."/>
            <person name="Bergsveinson J."/>
            <person name="Juvonen R."/>
            <person name="Ziola B."/>
        </authorList>
    </citation>
    <scope>NUCLEOTIDE SEQUENCE [LARGE SCALE GENOMIC DNA]</scope>
    <source>
        <strain evidence="4 5">VTT E-062653</strain>
    </source>
</reference>
<evidence type="ECO:0000256" key="2">
    <source>
        <dbReference type="SAM" id="Phobius"/>
    </source>
</evidence>
<evidence type="ECO:0000313" key="5">
    <source>
        <dbReference type="Proteomes" id="UP000297646"/>
    </source>
</evidence>
<keyword evidence="2" id="KW-1133">Transmembrane helix</keyword>
<dbReference type="InterPro" id="IPR003362">
    <property type="entry name" value="Bact_transf"/>
</dbReference>
<protein>
    <recommendedName>
        <fullName evidence="3">Bacterial sugar transferase domain-containing protein</fullName>
    </recommendedName>
</protein>
<accession>A0A4Z0RV88</accession>
<evidence type="ECO:0000256" key="1">
    <source>
        <dbReference type="ARBA" id="ARBA00006464"/>
    </source>
</evidence>
<dbReference type="EMBL" id="PVSN01000053">
    <property type="protein sequence ID" value="TGE71792.1"/>
    <property type="molecule type" value="Genomic_DNA"/>
</dbReference>
<gene>
    <name evidence="4" type="ORF">C6P11_07795</name>
</gene>
<dbReference type="AlphaFoldDB" id="A0A4Z0RV88"/>
<organism evidence="4 5">
    <name type="scientific">Weissella confusa</name>
    <name type="common">Lactobacillus confusus</name>
    <dbReference type="NCBI Taxonomy" id="1583"/>
    <lineage>
        <taxon>Bacteria</taxon>
        <taxon>Bacillati</taxon>
        <taxon>Bacillota</taxon>
        <taxon>Bacilli</taxon>
        <taxon>Lactobacillales</taxon>
        <taxon>Lactobacillaceae</taxon>
        <taxon>Weissella</taxon>
    </lineage>
</organism>
<feature type="transmembrane region" description="Helical" evidence="2">
    <location>
        <begin position="31"/>
        <end position="52"/>
    </location>
</feature>
<comment type="caution">
    <text evidence="4">The sequence shown here is derived from an EMBL/GenBank/DDBJ whole genome shotgun (WGS) entry which is preliminary data.</text>
</comment>
<keyword evidence="2" id="KW-0812">Transmembrane</keyword>
<evidence type="ECO:0000313" key="4">
    <source>
        <dbReference type="EMBL" id="TGE71792.1"/>
    </source>
</evidence>
<proteinExistence type="inferred from homology"/>
<comment type="similarity">
    <text evidence="1">Belongs to the bacterial sugar transferase family.</text>
</comment>
<dbReference type="PANTHER" id="PTHR30576:SF10">
    <property type="entry name" value="SLL5057 PROTEIN"/>
    <property type="match status" value="1"/>
</dbReference>
<dbReference type="PANTHER" id="PTHR30576">
    <property type="entry name" value="COLANIC BIOSYNTHESIS UDP-GLUCOSE LIPID CARRIER TRANSFERASE"/>
    <property type="match status" value="1"/>
</dbReference>
<sequence length="221" mass="24709">MQKSDGNHLSKYGSVLMKLVLYGAAKRMMDILGSLVALIIFAPISLAIIAAIKFEDGGPTFYSQERIGYKGRPFVMWKFRSMVVGAHSMKSELEDLNETEGPIFKVKNDPRVTKVGVFIRKHSLDEIPQFVNVLKGDMSLVGPRPALPEEVLAYGDSEKERLKAWPGLTGLWQVSGRSNLNYDQMIALDLKYVENKSLIMDIKILFATVIQMFLADDSGAY</sequence>
<dbReference type="OrthoDB" id="9808602at2"/>
<evidence type="ECO:0000259" key="3">
    <source>
        <dbReference type="Pfam" id="PF02397"/>
    </source>
</evidence>
<feature type="domain" description="Bacterial sugar transferase" evidence="3">
    <location>
        <begin position="26"/>
        <end position="213"/>
    </location>
</feature>
<dbReference type="GO" id="GO:0016780">
    <property type="term" value="F:phosphotransferase activity, for other substituted phosphate groups"/>
    <property type="evidence" value="ECO:0007669"/>
    <property type="project" value="TreeGrafter"/>
</dbReference>
<dbReference type="Pfam" id="PF02397">
    <property type="entry name" value="Bac_transf"/>
    <property type="match status" value="1"/>
</dbReference>
<dbReference type="Proteomes" id="UP000297646">
    <property type="component" value="Unassembled WGS sequence"/>
</dbReference>
<keyword evidence="2" id="KW-0472">Membrane</keyword>
<name>A0A4Z0RV88_WEICO</name>